<evidence type="ECO:0000256" key="2">
    <source>
        <dbReference type="ARBA" id="ARBA00022448"/>
    </source>
</evidence>
<feature type="region of interest" description="Disordered" evidence="6">
    <location>
        <begin position="820"/>
        <end position="839"/>
    </location>
</feature>
<keyword evidence="3" id="KW-0812">Transmembrane</keyword>
<dbReference type="Gene3D" id="2.40.170.20">
    <property type="entry name" value="TonB-dependent receptor, beta-barrel domain"/>
    <property type="match status" value="1"/>
</dbReference>
<protein>
    <recommendedName>
        <fullName evidence="7">TonB-dependent receptor plug domain-containing protein</fullName>
    </recommendedName>
</protein>
<dbReference type="Gene3D" id="2.60.40.1120">
    <property type="entry name" value="Carboxypeptidase-like, regulatory domain"/>
    <property type="match status" value="1"/>
</dbReference>
<dbReference type="InterPro" id="IPR037066">
    <property type="entry name" value="Plug_dom_sf"/>
</dbReference>
<dbReference type="InterPro" id="IPR012910">
    <property type="entry name" value="Plug_dom"/>
</dbReference>
<gene>
    <name evidence="8" type="ORF">CARN4_1026</name>
</gene>
<dbReference type="InterPro" id="IPR013784">
    <property type="entry name" value="Carb-bd-like_fold"/>
</dbReference>
<organism evidence="8">
    <name type="scientific">mine drainage metagenome</name>
    <dbReference type="NCBI Taxonomy" id="410659"/>
    <lineage>
        <taxon>unclassified sequences</taxon>
        <taxon>metagenomes</taxon>
        <taxon>ecological metagenomes</taxon>
    </lineage>
</organism>
<evidence type="ECO:0000256" key="5">
    <source>
        <dbReference type="ARBA" id="ARBA00023237"/>
    </source>
</evidence>
<dbReference type="GO" id="GO:0009279">
    <property type="term" value="C:cell outer membrane"/>
    <property type="evidence" value="ECO:0007669"/>
    <property type="project" value="UniProtKB-SubCell"/>
</dbReference>
<dbReference type="Pfam" id="PF07715">
    <property type="entry name" value="Plug"/>
    <property type="match status" value="1"/>
</dbReference>
<proteinExistence type="predicted"/>
<evidence type="ECO:0000313" key="8">
    <source>
        <dbReference type="EMBL" id="CBI02319.1"/>
    </source>
</evidence>
<evidence type="ECO:0000259" key="7">
    <source>
        <dbReference type="Pfam" id="PF07715"/>
    </source>
</evidence>
<comment type="subcellular location">
    <subcellularLocation>
        <location evidence="1">Cell outer membrane</location>
        <topology evidence="1">Multi-pass membrane protein</topology>
    </subcellularLocation>
</comment>
<dbReference type="GO" id="GO:0044718">
    <property type="term" value="P:siderophore transmembrane transport"/>
    <property type="evidence" value="ECO:0007669"/>
    <property type="project" value="TreeGrafter"/>
</dbReference>
<dbReference type="Gene3D" id="2.170.130.10">
    <property type="entry name" value="TonB-dependent receptor, plug domain"/>
    <property type="match status" value="1"/>
</dbReference>
<feature type="domain" description="TonB-dependent receptor plug" evidence="7">
    <location>
        <begin position="135"/>
        <end position="243"/>
    </location>
</feature>
<dbReference type="Pfam" id="PF13620">
    <property type="entry name" value="CarboxypepD_reg"/>
    <property type="match status" value="1"/>
</dbReference>
<comment type="caution">
    <text evidence="8">The sequence shown here is derived from an EMBL/GenBank/DDBJ whole genome shotgun (WGS) entry which is preliminary data.</text>
</comment>
<accession>E6Q558</accession>
<sequence length="1335" mass="140133">MKYQRTLRRVAVALMLLVAFLFQGTWALAGTTGRLSGTLADKAGAPVVGAVIEAKSPSQTAVAITDAHGHFLFLNLSPDTYTVTAKKAGFNTVSLSGVTVFADQSFDISLVTSPQLKTIATVRSLAAGNLVKAGTTSSVYTVNSTQMKQVASAAGGNNLDTAYSAIYTTPGVVTSSNGEFGFGQVFYIRGSSYSQTGYEFDGVPVNRAFDNYGASSLSNVGVSSTEIYTGGSPASAGASTLGGYINQVIKSGTYPGYGKAQVTIGYPGYRHGLYVQAGGATPDRLFSYYVGLSGTYYNPNFINNQNGGNLNPDGSNAYGLQGIPAFFNSGSGLYGVNTFFAGIGSTRGPWSTCLPSGAAPAGAAMLQAPSDGLGLGAVPICDSYGPLAGVSQELQYGLNTKDTENIINLNFGIPHKRDAGRDSIQVLYDTFGYHSVGTDNINTMGTPALFQQAYSPWGGATGYAAQLGLAPGTYPVYGGNSPTNPYQGLCGFLAFLAPNFGTNPCATTGGSFLSYGDGLYVPSSVTFNSNAAAAAGALKTYYAPNSPTNRLPLSGISNSQLSGVWNTGSIVKLQYQRNINERSYFRLYGYTFYSDWLQNNPNSGANGLGLFGVGYAASSPDYELNSHTRGLSFEYGNQINDKNLVSVAGNYVTSNVTRWYNQQSSLTPGTTPAATLGVAGSSTCYSYIANQDKSGLPYDASYATGMAAGSPVSCLSYLAGQSLGAANAGSLAPVPAGAAAAGASWLMTKNINAIGNLNTVAPTFTTLSLSDEFQPNSRFDFNFGLRFENFKYKLAPVNSPEATYWQNVINQTACVDPNGLAQVPGSDQNGGSASGLPGQLGYPGNLTTLPGAACPVDGLTHDQLYHPGSGGVPLLDLSGASEFTRSTVSPRFGATYTVNPLTVLRFTYGRYVQPTETAFEQVLTSPDGYHTAIGVFNSAYFNQGLATTAHNNPLQYSNNFDISYERHLKGTDVSFRITPYYRYTSQQLVSVQLGSLAGGFNAATQRTKGVEIAIQKGDPSRNGWSGQLSYTYTNARIRYNLINGSNNIAVLHQSMANFLALTKTNGGAACYAGGAASACTAPGAVTNPYYNLLPGLTPSQFDAQYPTSGWYPTYANYFPNGIAGDSTTAFGPNAFTGFLAYKKNRFQAAANFSVLQGSRYGSPFAIAGIDPRSCSANQSALIPGSTLADYQTCGASVPIPNPVTGAFDTIGQYREPWQLNIGGQFTYKFTRKVSGTLVVANLINRCFGGSKSSWTSAYPSNNIVCGYAPNGSYLGYTPGEAYSTAGAGYFTGNTPSDPTNGTAGYPAVFNQPYSPLYTSGGGLPIQLYFQLNVQI</sequence>
<dbReference type="EMBL" id="CABO01000034">
    <property type="protein sequence ID" value="CBI02319.1"/>
    <property type="molecule type" value="Genomic_DNA"/>
</dbReference>
<reference evidence="8" key="1">
    <citation type="submission" date="2009-10" db="EMBL/GenBank/DDBJ databases">
        <title>Diversity of trophic interactions inside an arsenic-rich microbial ecosystem.</title>
        <authorList>
            <person name="Bertin P.N."/>
            <person name="Heinrich-Salmeron A."/>
            <person name="Pelletier E."/>
            <person name="Goulhen-Chollet F."/>
            <person name="Arsene-Ploetze F."/>
            <person name="Gallien S."/>
            <person name="Calteau A."/>
            <person name="Vallenet D."/>
            <person name="Casiot C."/>
            <person name="Chane-Woon-Ming B."/>
            <person name="Giloteaux L."/>
            <person name="Barakat M."/>
            <person name="Bonnefoy V."/>
            <person name="Bruneel O."/>
            <person name="Chandler M."/>
            <person name="Cleiss J."/>
            <person name="Duran R."/>
            <person name="Elbaz-Poulichet F."/>
            <person name="Fonknechten N."/>
            <person name="Lauga B."/>
            <person name="Mornico D."/>
            <person name="Ortet P."/>
            <person name="Schaeffer C."/>
            <person name="Siguier P."/>
            <person name="Alexander Thil Smith A."/>
            <person name="Van Dorsselaer A."/>
            <person name="Weissenbach J."/>
            <person name="Medigue C."/>
            <person name="Le Paslier D."/>
        </authorList>
    </citation>
    <scope>NUCLEOTIDE SEQUENCE</scope>
</reference>
<evidence type="ECO:0000256" key="1">
    <source>
        <dbReference type="ARBA" id="ARBA00004571"/>
    </source>
</evidence>
<name>E6Q558_9ZZZZ</name>
<dbReference type="SUPFAM" id="SSF56935">
    <property type="entry name" value="Porins"/>
    <property type="match status" value="1"/>
</dbReference>
<dbReference type="GO" id="GO:0015344">
    <property type="term" value="F:siderophore uptake transmembrane transporter activity"/>
    <property type="evidence" value="ECO:0007669"/>
    <property type="project" value="TreeGrafter"/>
</dbReference>
<evidence type="ECO:0000256" key="6">
    <source>
        <dbReference type="SAM" id="MobiDB-lite"/>
    </source>
</evidence>
<dbReference type="InterPro" id="IPR039426">
    <property type="entry name" value="TonB-dep_rcpt-like"/>
</dbReference>
<dbReference type="PANTHER" id="PTHR30069:SF27">
    <property type="entry name" value="BLL4766 PROTEIN"/>
    <property type="match status" value="1"/>
</dbReference>
<dbReference type="GO" id="GO:0030246">
    <property type="term" value="F:carbohydrate binding"/>
    <property type="evidence" value="ECO:0007669"/>
    <property type="project" value="InterPro"/>
</dbReference>
<evidence type="ECO:0000256" key="4">
    <source>
        <dbReference type="ARBA" id="ARBA00023136"/>
    </source>
</evidence>
<keyword evidence="5" id="KW-0998">Cell outer membrane</keyword>
<dbReference type="PANTHER" id="PTHR30069">
    <property type="entry name" value="TONB-DEPENDENT OUTER MEMBRANE RECEPTOR"/>
    <property type="match status" value="1"/>
</dbReference>
<keyword evidence="2" id="KW-0813">Transport</keyword>
<evidence type="ECO:0000256" key="3">
    <source>
        <dbReference type="ARBA" id="ARBA00022692"/>
    </source>
</evidence>
<dbReference type="SUPFAM" id="SSF49452">
    <property type="entry name" value="Starch-binding domain-like"/>
    <property type="match status" value="1"/>
</dbReference>
<keyword evidence="4" id="KW-0472">Membrane</keyword>
<dbReference type="InterPro" id="IPR036942">
    <property type="entry name" value="Beta-barrel_TonB_sf"/>
</dbReference>